<sequence length="329" mass="36750">MTSANEARQRYIAEYPNFQQAAGSLKIQLERLVDQERITGARVKVRAKEVSSFVKKLRKYGDDCWDKTTDKVGAQVVVGTLADVRQIRTALEAGTDGLEHLHSDEKSPVLSNPQALTYAGVHVQVRLEDLMSGGEPIEAEVQLRTQAQDIWANLEHGLVYKPVVAPSLAIQRKIARLSVLVEMFDEEVDAAMGQLSQDARYEPALLLREAERLFLTMVTQSGEPELSLEVLSRLLENWGISDWSNYAGDLRSFVTEQNAKLRDVLLEYGEESSYAQEFNYVLFTQPESLILLEMIENRPVTVARAFRGTDLEPAVAALADVWGAPLMLG</sequence>
<gene>
    <name evidence="2" type="ORF">SAMN05661030_2589</name>
</gene>
<dbReference type="STRING" id="1225127.SAMN05661030_2589"/>
<dbReference type="GO" id="GO:0015969">
    <property type="term" value="P:guanosine tetraphosphate metabolic process"/>
    <property type="evidence" value="ECO:0007669"/>
    <property type="project" value="InterPro"/>
</dbReference>
<feature type="domain" description="RelA/SpoT" evidence="1">
    <location>
        <begin position="45"/>
        <end position="166"/>
    </location>
</feature>
<dbReference type="EMBL" id="FOMD01000003">
    <property type="protein sequence ID" value="SFD16655.1"/>
    <property type="molecule type" value="Genomic_DNA"/>
</dbReference>
<reference evidence="3" key="1">
    <citation type="submission" date="2016-10" db="EMBL/GenBank/DDBJ databases">
        <authorList>
            <person name="Varghese N."/>
            <person name="Submissions S."/>
        </authorList>
    </citation>
    <scope>NUCLEOTIDE SEQUENCE [LARGE SCALE GENOMIC DNA]</scope>
    <source>
        <strain evidence="3">DSM 45962</strain>
    </source>
</reference>
<accession>A0A1I1Q3R8</accession>
<dbReference type="PANTHER" id="PTHR47837">
    <property type="entry name" value="GTP PYROPHOSPHOKINASE YJBM"/>
    <property type="match status" value="1"/>
</dbReference>
<keyword evidence="3" id="KW-1185">Reference proteome</keyword>
<dbReference type="SMART" id="SM00954">
    <property type="entry name" value="RelA_SpoT"/>
    <property type="match status" value="1"/>
</dbReference>
<dbReference type="Gene3D" id="3.30.460.10">
    <property type="entry name" value="Beta Polymerase, domain 2"/>
    <property type="match status" value="1"/>
</dbReference>
<organism evidence="2 3">
    <name type="scientific">Klenkia taihuensis</name>
    <dbReference type="NCBI Taxonomy" id="1225127"/>
    <lineage>
        <taxon>Bacteria</taxon>
        <taxon>Bacillati</taxon>
        <taxon>Actinomycetota</taxon>
        <taxon>Actinomycetes</taxon>
        <taxon>Geodermatophilales</taxon>
        <taxon>Geodermatophilaceae</taxon>
        <taxon>Klenkia</taxon>
    </lineage>
</organism>
<evidence type="ECO:0000259" key="1">
    <source>
        <dbReference type="SMART" id="SM00954"/>
    </source>
</evidence>
<dbReference type="Pfam" id="PF04607">
    <property type="entry name" value="RelA_SpoT"/>
    <property type="match status" value="1"/>
</dbReference>
<evidence type="ECO:0000313" key="3">
    <source>
        <dbReference type="Proteomes" id="UP000199022"/>
    </source>
</evidence>
<protein>
    <submittedName>
        <fullName evidence="2">PpGpp synthetase catalytic domain-containing protein (RelA/SpoT-type nucleotidyltranferase)</fullName>
    </submittedName>
</protein>
<evidence type="ECO:0000313" key="2">
    <source>
        <dbReference type="EMBL" id="SFD16655.1"/>
    </source>
</evidence>
<dbReference type="InterPro" id="IPR007685">
    <property type="entry name" value="RelA_SpoT"/>
</dbReference>
<dbReference type="SUPFAM" id="SSF81301">
    <property type="entry name" value="Nucleotidyltransferase"/>
    <property type="match status" value="1"/>
</dbReference>
<dbReference type="PANTHER" id="PTHR47837:SF1">
    <property type="entry name" value="GTP PYROPHOSPHOKINASE YJBM"/>
    <property type="match status" value="1"/>
</dbReference>
<dbReference type="InterPro" id="IPR043519">
    <property type="entry name" value="NT_sf"/>
</dbReference>
<dbReference type="RefSeq" id="WP_091559356.1">
    <property type="nucleotide sequence ID" value="NZ_BNAC01000001.1"/>
</dbReference>
<dbReference type="AlphaFoldDB" id="A0A1I1Q3R8"/>
<dbReference type="OrthoDB" id="9789634at2"/>
<name>A0A1I1Q3R8_9ACTN</name>
<dbReference type="CDD" id="cd05399">
    <property type="entry name" value="NT_Rel-Spo_like"/>
    <property type="match status" value="1"/>
</dbReference>
<proteinExistence type="predicted"/>
<dbReference type="InterPro" id="IPR052366">
    <property type="entry name" value="GTP_Pyrophosphokinase"/>
</dbReference>
<dbReference type="Proteomes" id="UP000199022">
    <property type="component" value="Unassembled WGS sequence"/>
</dbReference>